<protein>
    <submittedName>
        <fullName evidence="2">Inherit from bactNOG: outer membrane autotransporter barrel</fullName>
    </submittedName>
</protein>
<keyword evidence="1" id="KW-0732">Signal</keyword>
<gene>
    <name evidence="2" type="ORF">SEMRO_1251_G256140.1</name>
</gene>
<evidence type="ECO:0000313" key="2">
    <source>
        <dbReference type="EMBL" id="CAB9521934.1"/>
    </source>
</evidence>
<dbReference type="Pfam" id="PF14312">
    <property type="entry name" value="FG-GAP_2"/>
    <property type="match status" value="2"/>
</dbReference>
<organism evidence="2 3">
    <name type="scientific">Seminavis robusta</name>
    <dbReference type="NCBI Taxonomy" id="568900"/>
    <lineage>
        <taxon>Eukaryota</taxon>
        <taxon>Sar</taxon>
        <taxon>Stramenopiles</taxon>
        <taxon>Ochrophyta</taxon>
        <taxon>Bacillariophyta</taxon>
        <taxon>Bacillariophyceae</taxon>
        <taxon>Bacillariophycidae</taxon>
        <taxon>Naviculales</taxon>
        <taxon>Naviculaceae</taxon>
        <taxon>Seminavis</taxon>
    </lineage>
</organism>
<dbReference type="AlphaFoldDB" id="A0A9N8EKV4"/>
<dbReference type="Proteomes" id="UP001153069">
    <property type="component" value="Unassembled WGS sequence"/>
</dbReference>
<name>A0A9N8EKV4_9STRA</name>
<reference evidence="2" key="1">
    <citation type="submission" date="2020-06" db="EMBL/GenBank/DDBJ databases">
        <authorList>
            <consortium name="Plant Systems Biology data submission"/>
        </authorList>
    </citation>
    <scope>NUCLEOTIDE SEQUENCE</scope>
    <source>
        <strain evidence="2">D6</strain>
    </source>
</reference>
<evidence type="ECO:0000313" key="3">
    <source>
        <dbReference type="Proteomes" id="UP001153069"/>
    </source>
</evidence>
<dbReference type="Gene3D" id="2.130.10.130">
    <property type="entry name" value="Integrin alpha, N-terminal"/>
    <property type="match status" value="2"/>
</dbReference>
<evidence type="ECO:0000256" key="1">
    <source>
        <dbReference type="ARBA" id="ARBA00022729"/>
    </source>
</evidence>
<keyword evidence="3" id="KW-1185">Reference proteome</keyword>
<accession>A0A9N8EKV4</accession>
<dbReference type="PANTHER" id="PTHR36220:SF1">
    <property type="entry name" value="GAMMA TUBULIN COMPLEX COMPONENT C-TERMINAL DOMAIN-CONTAINING PROTEIN"/>
    <property type="match status" value="1"/>
</dbReference>
<dbReference type="InterPro" id="IPR011043">
    <property type="entry name" value="Gal_Oxase/kelch_b-propeller"/>
</dbReference>
<dbReference type="EMBL" id="CAICTM010001249">
    <property type="protein sequence ID" value="CAB9521934.1"/>
    <property type="molecule type" value="Genomic_DNA"/>
</dbReference>
<comment type="caution">
    <text evidence="2">The sequence shown here is derived from an EMBL/GenBank/DDBJ whole genome shotgun (WGS) entry which is preliminary data.</text>
</comment>
<dbReference type="SUPFAM" id="SSF50965">
    <property type="entry name" value="Galactose oxidase, central domain"/>
    <property type="match status" value="1"/>
</dbReference>
<sequence>MNGDGSIIAVGSSTFHVVIEFSGTDWVQRGNAISCPLDQNGMAASAVAISSNRRFLVTACAADDTAGLDAGIVGVWEYINNGWSNRQVFSGESPGDRFGQSVAISYNGVLLVVGAPYRTGNETEVSDIEGFGWSVALSNEWQRLIVGAPGDDSSVAFNIGQAFVFEFLPVPIRAYLATSRPLEAEGLSDLFGYAVATNGDGSIYAIGGPANTGRFSIYSGHVRVFRRGGEDETLVKMGSDIDGPE</sequence>
<dbReference type="PANTHER" id="PTHR36220">
    <property type="entry name" value="UNNAMED PRODUCT"/>
    <property type="match status" value="1"/>
</dbReference>
<dbReference type="OrthoDB" id="4501at2759"/>
<dbReference type="InterPro" id="IPR028994">
    <property type="entry name" value="Integrin_alpha_N"/>
</dbReference>
<dbReference type="InterPro" id="IPR013517">
    <property type="entry name" value="FG-GAP"/>
</dbReference>
<proteinExistence type="predicted"/>